<evidence type="ECO:0000313" key="2">
    <source>
        <dbReference type="EMBL" id="MWG33997.1"/>
    </source>
</evidence>
<protein>
    <submittedName>
        <fullName evidence="2">Uncharacterized protein</fullName>
    </submittedName>
</protein>
<organism evidence="2 3">
    <name type="scientific">Halomarina oriensis</name>
    <dbReference type="NCBI Taxonomy" id="671145"/>
    <lineage>
        <taxon>Archaea</taxon>
        <taxon>Methanobacteriati</taxon>
        <taxon>Methanobacteriota</taxon>
        <taxon>Stenosarchaea group</taxon>
        <taxon>Halobacteria</taxon>
        <taxon>Halobacteriales</taxon>
        <taxon>Natronomonadaceae</taxon>
        <taxon>Halomarina</taxon>
    </lineage>
</organism>
<feature type="transmembrane region" description="Helical" evidence="1">
    <location>
        <begin position="292"/>
        <end position="311"/>
    </location>
</feature>
<name>A0A6B0GJH0_9EURY</name>
<keyword evidence="1" id="KW-0472">Membrane</keyword>
<comment type="caution">
    <text evidence="2">The sequence shown here is derived from an EMBL/GenBank/DDBJ whole genome shotgun (WGS) entry which is preliminary data.</text>
</comment>
<dbReference type="Proteomes" id="UP000451471">
    <property type="component" value="Unassembled WGS sequence"/>
</dbReference>
<accession>A0A6B0GJH0</accession>
<gene>
    <name evidence="2" type="ORF">GQS65_05740</name>
</gene>
<keyword evidence="3" id="KW-1185">Reference proteome</keyword>
<proteinExistence type="predicted"/>
<dbReference type="AlphaFoldDB" id="A0A6B0GJH0"/>
<sequence length="314" mass="33701">MRSIGIVIFVGLLALSGGAHSISIGDAAPSKPDDATMTKNMTSMTGIEYLLEFDSDARSITVYAENPTNRSQQAGIVISTDNRTMHSSDFRLSGGEVWNKTLQIEASLDALRDSHVVRVSTYGATRAFEFDYEIDPESSTTVPTPYIADTTVTRGTIDGEPSTVVNITVVNPSVQQYPTKLMVHTQGTDGSFYAAIVPTGESETVTVELLDDPETVVVGEARLYAGRLNRSSGGIDQVGFRGEVNGSTSTWNESYRAVEGPWSENPYRYDNASVGSDSVLPEQVESGPTVRGIPVVLLLAIAASVAGLLLVRRR</sequence>
<keyword evidence="1" id="KW-1133">Transmembrane helix</keyword>
<evidence type="ECO:0000256" key="1">
    <source>
        <dbReference type="SAM" id="Phobius"/>
    </source>
</evidence>
<evidence type="ECO:0000313" key="3">
    <source>
        <dbReference type="Proteomes" id="UP000451471"/>
    </source>
</evidence>
<dbReference type="EMBL" id="WSZK01000012">
    <property type="protein sequence ID" value="MWG33997.1"/>
    <property type="molecule type" value="Genomic_DNA"/>
</dbReference>
<keyword evidence="1" id="KW-0812">Transmembrane</keyword>
<reference evidence="2 3" key="1">
    <citation type="submission" date="2019-12" db="EMBL/GenBank/DDBJ databases">
        <title>Halocatena pleomorpha gen. nov. sp. nov., an extremely halophilic archaeon of family Halobacteriaceae isolated from saltpan soil.</title>
        <authorList>
            <person name="Pal Y."/>
            <person name="Verma A."/>
            <person name="Krishnamurthi S."/>
            <person name="Kumar P."/>
        </authorList>
    </citation>
    <scope>NUCLEOTIDE SEQUENCE [LARGE SCALE GENOMIC DNA]</scope>
    <source>
        <strain evidence="2 3">JCM 16495</strain>
    </source>
</reference>